<keyword evidence="10" id="KW-1185">Reference proteome</keyword>
<dbReference type="GO" id="GO:0005886">
    <property type="term" value="C:plasma membrane"/>
    <property type="evidence" value="ECO:0007669"/>
    <property type="project" value="UniProtKB-SubCell"/>
</dbReference>
<comment type="caution">
    <text evidence="9">The sequence shown here is derived from an EMBL/GenBank/DDBJ whole genome shotgun (WGS) entry which is preliminary data.</text>
</comment>
<dbReference type="PANTHER" id="PTHR30047">
    <property type="entry name" value="HIGH-AFFINITY CHOLINE TRANSPORT PROTEIN-RELATED"/>
    <property type="match status" value="1"/>
</dbReference>
<feature type="transmembrane region" description="Helical" evidence="8">
    <location>
        <begin position="439"/>
        <end position="461"/>
    </location>
</feature>
<keyword evidence="7 8" id="KW-0472">Membrane</keyword>
<feature type="transmembrane region" description="Helical" evidence="8">
    <location>
        <begin position="137"/>
        <end position="159"/>
    </location>
</feature>
<feature type="transmembrane region" description="Helical" evidence="8">
    <location>
        <begin position="49"/>
        <end position="70"/>
    </location>
</feature>
<dbReference type="EMBL" id="PDUD01000020">
    <property type="protein sequence ID" value="PHN05762.1"/>
    <property type="molecule type" value="Genomic_DNA"/>
</dbReference>
<evidence type="ECO:0000256" key="2">
    <source>
        <dbReference type="ARBA" id="ARBA00005658"/>
    </source>
</evidence>
<dbReference type="Pfam" id="PF02028">
    <property type="entry name" value="BCCT"/>
    <property type="match status" value="1"/>
</dbReference>
<feature type="transmembrane region" description="Helical" evidence="8">
    <location>
        <begin position="82"/>
        <end position="102"/>
    </location>
</feature>
<organism evidence="9 10">
    <name type="scientific">Flavilitoribacter nigricans (strain ATCC 23147 / DSM 23189 / NBRC 102662 / NCIMB 1420 / SS-2)</name>
    <name type="common">Lewinella nigricans</name>
    <dbReference type="NCBI Taxonomy" id="1122177"/>
    <lineage>
        <taxon>Bacteria</taxon>
        <taxon>Pseudomonadati</taxon>
        <taxon>Bacteroidota</taxon>
        <taxon>Saprospiria</taxon>
        <taxon>Saprospirales</taxon>
        <taxon>Lewinellaceae</taxon>
        <taxon>Flavilitoribacter</taxon>
    </lineage>
</organism>
<evidence type="ECO:0000313" key="10">
    <source>
        <dbReference type="Proteomes" id="UP000223913"/>
    </source>
</evidence>
<name>A0A2D0NB67_FLAN2</name>
<dbReference type="OrthoDB" id="9775735at2"/>
<feature type="transmembrane region" description="Helical" evidence="8">
    <location>
        <begin position="312"/>
        <end position="330"/>
    </location>
</feature>
<comment type="similarity">
    <text evidence="2">Belongs to the BCCT transporter (TC 2.A.15) family.</text>
</comment>
<keyword evidence="4" id="KW-1003">Cell membrane</keyword>
<dbReference type="RefSeq" id="WP_099150852.1">
    <property type="nucleotide sequence ID" value="NZ_PDUD01000020.1"/>
</dbReference>
<dbReference type="Proteomes" id="UP000223913">
    <property type="component" value="Unassembled WGS sequence"/>
</dbReference>
<protein>
    <recommendedName>
        <fullName evidence="11">BCCT family transporter</fullName>
    </recommendedName>
</protein>
<evidence type="ECO:0000256" key="1">
    <source>
        <dbReference type="ARBA" id="ARBA00004651"/>
    </source>
</evidence>
<evidence type="ECO:0000256" key="7">
    <source>
        <dbReference type="ARBA" id="ARBA00023136"/>
    </source>
</evidence>
<sequence>MSEITSRSRLAGAVLICLFFVIPGMFWPEAVFEFTGKFTQQILSLFHGFYLWLGLLLVLFCLVLGFSPWGKIRLGGPEERPAFGFWTWLAMLYSAGMGAGLLQRAVQEPVFYYLNPPVPSVQDELGREILSLQYAHFHWGFTAWGFYASFALIAAYFLFRKKRAALPSVMLGGTEARRFNWLGWLDLLVILATVFGLVASVGLGSGQIAEGLSQWLGTDLPVWDTILVALSIGVVAFISAWSGLEKGIRFVSQINMSGAVILLLLFLFQNNAVELINRFGLSFWHYLRDFIPMSLALGEYGTNPQFTADWTIFYWAFWLAWAPFTGLFIARISRGRTLRSFVLGVLIVPALGTFLWFSVFGTLAFDQVAGLSEAGRQEMTDIFKATYLFYTQFPFENFVNPLTIFLLCTFLVTSLDSAIYVVSMMTGGGTQIPTRVHKITWGIGLPLITAVAVWVGGDALLRSMSNLLIIVALPFGIILLVMILFFIRMLVREEKIWKKN</sequence>
<evidence type="ECO:0000256" key="5">
    <source>
        <dbReference type="ARBA" id="ARBA00022692"/>
    </source>
</evidence>
<feature type="transmembrane region" description="Helical" evidence="8">
    <location>
        <begin position="222"/>
        <end position="243"/>
    </location>
</feature>
<evidence type="ECO:0000256" key="3">
    <source>
        <dbReference type="ARBA" id="ARBA00022448"/>
    </source>
</evidence>
<evidence type="ECO:0000256" key="4">
    <source>
        <dbReference type="ARBA" id="ARBA00022475"/>
    </source>
</evidence>
<proteinExistence type="inferred from homology"/>
<feature type="transmembrane region" description="Helical" evidence="8">
    <location>
        <begin position="404"/>
        <end position="427"/>
    </location>
</feature>
<evidence type="ECO:0000256" key="8">
    <source>
        <dbReference type="SAM" id="Phobius"/>
    </source>
</evidence>
<dbReference type="InterPro" id="IPR000060">
    <property type="entry name" value="BCCT_transptr"/>
</dbReference>
<comment type="subcellular location">
    <subcellularLocation>
        <location evidence="1">Cell membrane</location>
        <topology evidence="1">Multi-pass membrane protein</topology>
    </subcellularLocation>
</comment>
<keyword evidence="3" id="KW-0813">Transport</keyword>
<keyword evidence="6 8" id="KW-1133">Transmembrane helix</keyword>
<evidence type="ECO:0008006" key="11">
    <source>
        <dbReference type="Google" id="ProtNLM"/>
    </source>
</evidence>
<gene>
    <name evidence="9" type="ORF">CRP01_14905</name>
</gene>
<feature type="transmembrane region" description="Helical" evidence="8">
    <location>
        <begin position="179"/>
        <end position="202"/>
    </location>
</feature>
<dbReference type="PANTHER" id="PTHR30047:SF7">
    <property type="entry name" value="HIGH-AFFINITY CHOLINE TRANSPORT PROTEIN"/>
    <property type="match status" value="1"/>
</dbReference>
<dbReference type="GO" id="GO:0022857">
    <property type="term" value="F:transmembrane transporter activity"/>
    <property type="evidence" value="ECO:0007669"/>
    <property type="project" value="InterPro"/>
</dbReference>
<dbReference type="AlphaFoldDB" id="A0A2D0NB67"/>
<evidence type="ECO:0000256" key="6">
    <source>
        <dbReference type="ARBA" id="ARBA00022989"/>
    </source>
</evidence>
<accession>A0A2D0NB67</accession>
<feature type="transmembrane region" description="Helical" evidence="8">
    <location>
        <begin position="250"/>
        <end position="268"/>
    </location>
</feature>
<keyword evidence="5 8" id="KW-0812">Transmembrane</keyword>
<evidence type="ECO:0000313" key="9">
    <source>
        <dbReference type="EMBL" id="PHN05762.1"/>
    </source>
</evidence>
<reference evidence="9 10" key="1">
    <citation type="submission" date="2017-10" db="EMBL/GenBank/DDBJ databases">
        <title>The draft genome sequence of Lewinella nigricans NBRC 102662.</title>
        <authorList>
            <person name="Wang K."/>
        </authorList>
    </citation>
    <scope>NUCLEOTIDE SEQUENCE [LARGE SCALE GENOMIC DNA]</scope>
    <source>
        <strain evidence="9 10">NBRC 102662</strain>
    </source>
</reference>
<feature type="transmembrane region" description="Helical" evidence="8">
    <location>
        <begin position="342"/>
        <end position="365"/>
    </location>
</feature>
<feature type="transmembrane region" description="Helical" evidence="8">
    <location>
        <begin position="467"/>
        <end position="491"/>
    </location>
</feature>